<dbReference type="Gene3D" id="1.20.1740.10">
    <property type="entry name" value="Amino acid/polyamine transporter I"/>
    <property type="match status" value="1"/>
</dbReference>
<organism evidence="8">
    <name type="scientific">Salix viminalis</name>
    <name type="common">Common osier</name>
    <name type="synonym">Basket willow</name>
    <dbReference type="NCBI Taxonomy" id="40686"/>
    <lineage>
        <taxon>Eukaryota</taxon>
        <taxon>Viridiplantae</taxon>
        <taxon>Streptophyta</taxon>
        <taxon>Embryophyta</taxon>
        <taxon>Tracheophyta</taxon>
        <taxon>Spermatophyta</taxon>
        <taxon>Magnoliopsida</taxon>
        <taxon>eudicotyledons</taxon>
        <taxon>Gunneridae</taxon>
        <taxon>Pentapetalae</taxon>
        <taxon>rosids</taxon>
        <taxon>fabids</taxon>
        <taxon>Malpighiales</taxon>
        <taxon>Salicaceae</taxon>
        <taxon>Saliceae</taxon>
        <taxon>Salix</taxon>
    </lineage>
</organism>
<feature type="domain" description="Cationic amino acid transporter C-terminal" evidence="7">
    <location>
        <begin position="429"/>
        <end position="479"/>
    </location>
</feature>
<sequence length="510" mass="55234">MKRTLNWWDLIWLGIGSVVGAGIFVLTGLEARDHAGPAVVLSYLVSGVSAMLSVFCYTEFAVEIPVAGGSFAYLRVELGDFMAFIAAGNILLEYVISGAAVARAWTSYFATLCNHKPDDFRIIAHSLPDDYGHLDPIAVVVTAVHQGIVALQLCFFHHPFCSDPLHHAKNYADFAPNGARGIFTASAVLFFAYVGFDAVSTMAEETKNPARDIPIGLVGSMAITIVVYCLLAVTLCLMVPYKMIDVDAPFSVAFESVGWGWAKYIVAAGALKGMTSVLLVSAVGQARYLTHIARTHMMPPWLAHVDAKTGTPVNATVVMLAATAIIAFFTKLDILSNLLSISTLFIFMLVAVSLLVRRYYVSGVTTAVNRAKLVVFIVIILGSSIATALIWGAADQGSWIGYVITIPIWFLATLALKIFVPQAKDPKLWGVPLVPWLPSASILINIFLLGSIDVQSFERFAVWTVILLIYYFLFGLHASYDTAKASGENKAEDGFREVEEVTVSSQNGAL</sequence>
<comment type="subcellular location">
    <subcellularLocation>
        <location evidence="1">Membrane</location>
        <topology evidence="1">Multi-pass membrane protein</topology>
    </subcellularLocation>
</comment>
<dbReference type="AlphaFoldDB" id="A0A6N2NLF0"/>
<evidence type="ECO:0000256" key="4">
    <source>
        <dbReference type="ARBA" id="ARBA00022989"/>
    </source>
</evidence>
<protein>
    <recommendedName>
        <fullName evidence="7">Cationic amino acid transporter C-terminal domain-containing protein</fullName>
    </recommendedName>
</protein>
<accession>A0A6N2NLF0</accession>
<evidence type="ECO:0000259" key="7">
    <source>
        <dbReference type="Pfam" id="PF13906"/>
    </source>
</evidence>
<dbReference type="PIRSF" id="PIRSF006060">
    <property type="entry name" value="AA_transporter"/>
    <property type="match status" value="1"/>
</dbReference>
<gene>
    <name evidence="8" type="ORF">SVIM_LOCUS499850</name>
</gene>
<feature type="transmembrane region" description="Helical" evidence="6">
    <location>
        <begin position="428"/>
        <end position="448"/>
    </location>
</feature>
<keyword evidence="5 6" id="KW-0472">Membrane</keyword>
<evidence type="ECO:0000256" key="5">
    <source>
        <dbReference type="ARBA" id="ARBA00023136"/>
    </source>
</evidence>
<feature type="transmembrane region" description="Helical" evidence="6">
    <location>
        <begin position="399"/>
        <end position="416"/>
    </location>
</feature>
<evidence type="ECO:0000313" key="8">
    <source>
        <dbReference type="EMBL" id="VFU65160.1"/>
    </source>
</evidence>
<dbReference type="Pfam" id="PF13906">
    <property type="entry name" value="AA_permease_C"/>
    <property type="match status" value="1"/>
</dbReference>
<dbReference type="GO" id="GO:0015189">
    <property type="term" value="F:L-lysine transmembrane transporter activity"/>
    <property type="evidence" value="ECO:0007669"/>
    <property type="project" value="TreeGrafter"/>
</dbReference>
<reference evidence="8" key="1">
    <citation type="submission" date="2019-03" db="EMBL/GenBank/DDBJ databases">
        <authorList>
            <person name="Mank J."/>
            <person name="Almeida P."/>
        </authorList>
    </citation>
    <scope>NUCLEOTIDE SEQUENCE</scope>
    <source>
        <strain evidence="8">78183</strain>
    </source>
</reference>
<name>A0A6N2NLF0_SALVM</name>
<feature type="transmembrane region" description="Helical" evidence="6">
    <location>
        <begin position="373"/>
        <end position="393"/>
    </location>
</feature>
<feature type="transmembrane region" description="Helical" evidence="6">
    <location>
        <begin position="41"/>
        <end position="60"/>
    </location>
</feature>
<feature type="transmembrane region" description="Helical" evidence="6">
    <location>
        <begin position="81"/>
        <end position="102"/>
    </location>
</feature>
<dbReference type="PANTHER" id="PTHR43243:SF1">
    <property type="entry name" value="CATIONIC AMINO ACID TRANSPORTER 1"/>
    <property type="match status" value="1"/>
</dbReference>
<keyword evidence="4 6" id="KW-1133">Transmembrane helix</keyword>
<keyword evidence="3 6" id="KW-0812">Transmembrane</keyword>
<dbReference type="GO" id="GO:0005313">
    <property type="term" value="F:L-glutamate transmembrane transporter activity"/>
    <property type="evidence" value="ECO:0007669"/>
    <property type="project" value="TreeGrafter"/>
</dbReference>
<dbReference type="PANTHER" id="PTHR43243">
    <property type="entry name" value="INNER MEMBRANE TRANSPORTER YGJI-RELATED"/>
    <property type="match status" value="1"/>
</dbReference>
<evidence type="ECO:0000256" key="3">
    <source>
        <dbReference type="ARBA" id="ARBA00022692"/>
    </source>
</evidence>
<feature type="transmembrane region" description="Helical" evidence="6">
    <location>
        <begin position="7"/>
        <end position="29"/>
    </location>
</feature>
<feature type="transmembrane region" description="Helical" evidence="6">
    <location>
        <begin position="182"/>
        <end position="203"/>
    </location>
</feature>
<comment type="similarity">
    <text evidence="2">Belongs to the amino acid-polyamine-organocation (APC) superfamily. Cationic amino acid transporter (CAT) (TC 2.A.3.3) family.</text>
</comment>
<feature type="transmembrane region" description="Helical" evidence="6">
    <location>
        <begin position="460"/>
        <end position="480"/>
    </location>
</feature>
<feature type="transmembrane region" description="Helical" evidence="6">
    <location>
        <begin position="310"/>
        <end position="329"/>
    </location>
</feature>
<feature type="transmembrane region" description="Helical" evidence="6">
    <location>
        <begin position="215"/>
        <end position="241"/>
    </location>
</feature>
<dbReference type="InterPro" id="IPR029485">
    <property type="entry name" value="CAT_C"/>
</dbReference>
<evidence type="ECO:0000256" key="1">
    <source>
        <dbReference type="ARBA" id="ARBA00004141"/>
    </source>
</evidence>
<dbReference type="Pfam" id="PF13520">
    <property type="entry name" value="AA_permease_2"/>
    <property type="match status" value="2"/>
</dbReference>
<evidence type="ECO:0000256" key="2">
    <source>
        <dbReference type="ARBA" id="ARBA00008572"/>
    </source>
</evidence>
<dbReference type="GO" id="GO:0005886">
    <property type="term" value="C:plasma membrane"/>
    <property type="evidence" value="ECO:0007669"/>
    <property type="project" value="TreeGrafter"/>
</dbReference>
<dbReference type="InterPro" id="IPR002293">
    <property type="entry name" value="AA/rel_permease1"/>
</dbReference>
<dbReference type="EMBL" id="CAADRP010002274">
    <property type="protein sequence ID" value="VFU65160.1"/>
    <property type="molecule type" value="Genomic_DNA"/>
</dbReference>
<evidence type="ECO:0000256" key="6">
    <source>
        <dbReference type="SAM" id="Phobius"/>
    </source>
</evidence>
<proteinExistence type="inferred from homology"/>
<feature type="transmembrane region" description="Helical" evidence="6">
    <location>
        <begin position="341"/>
        <end position="361"/>
    </location>
</feature>